<comment type="caution">
    <text evidence="1">The sequence shown here is derived from an EMBL/GenBank/DDBJ whole genome shotgun (WGS) entry which is preliminary data.</text>
</comment>
<proteinExistence type="predicted"/>
<protein>
    <submittedName>
        <fullName evidence="1">Uncharacterized protein</fullName>
    </submittedName>
</protein>
<sequence length="174" mass="20387">MNKTKKSYLSKALIFGFISTLVLAYIPNVSFDQIKVLTQAGKYTNEFNQVQAVYHFTKGSDINTVLQSAADHLKTNNPKSEIRVDDPHVLFSIWVLRHKNIAMKDLDWLWYEAPLEIHYYWQSNRPDPLVNMEYVIFGNVGYMGIFNRENEASPYYLQTIYEFDRLKQNNPLIP</sequence>
<dbReference type="Proteomes" id="UP001589818">
    <property type="component" value="Unassembled WGS sequence"/>
</dbReference>
<evidence type="ECO:0000313" key="2">
    <source>
        <dbReference type="Proteomes" id="UP001589818"/>
    </source>
</evidence>
<reference evidence="1 2" key="1">
    <citation type="submission" date="2024-09" db="EMBL/GenBank/DDBJ databases">
        <authorList>
            <person name="Sun Q."/>
            <person name="Mori K."/>
        </authorList>
    </citation>
    <scope>NUCLEOTIDE SEQUENCE [LARGE SCALE GENOMIC DNA]</scope>
    <source>
        <strain evidence="1 2">CCM 4839</strain>
    </source>
</reference>
<evidence type="ECO:0000313" key="1">
    <source>
        <dbReference type="EMBL" id="MFC0390079.1"/>
    </source>
</evidence>
<gene>
    <name evidence="1" type="ORF">ACFFJ8_01690</name>
</gene>
<dbReference type="EMBL" id="JBHLVF010000006">
    <property type="protein sequence ID" value="MFC0390079.1"/>
    <property type="molecule type" value="Genomic_DNA"/>
</dbReference>
<dbReference type="RefSeq" id="WP_204820775.1">
    <property type="nucleotide sequence ID" value="NZ_JANHOF010000020.1"/>
</dbReference>
<organism evidence="1 2">
    <name type="scientific">Paenibacillus mendelii</name>
    <dbReference type="NCBI Taxonomy" id="206163"/>
    <lineage>
        <taxon>Bacteria</taxon>
        <taxon>Bacillati</taxon>
        <taxon>Bacillota</taxon>
        <taxon>Bacilli</taxon>
        <taxon>Bacillales</taxon>
        <taxon>Paenibacillaceae</taxon>
        <taxon>Paenibacillus</taxon>
    </lineage>
</organism>
<accession>A0ABV6J2H0</accession>
<keyword evidence="2" id="KW-1185">Reference proteome</keyword>
<name>A0ABV6J2H0_9BACL</name>